<keyword evidence="2" id="KW-0732">Signal</keyword>
<name>A0AAN7AE80_9PEZI</name>
<reference evidence="3" key="2">
    <citation type="submission" date="2023-05" db="EMBL/GenBank/DDBJ databases">
        <authorList>
            <consortium name="Lawrence Berkeley National Laboratory"/>
            <person name="Steindorff A."/>
            <person name="Hensen N."/>
            <person name="Bonometti L."/>
            <person name="Westerberg I."/>
            <person name="Brannstrom I.O."/>
            <person name="Guillou S."/>
            <person name="Cros-Aarteil S."/>
            <person name="Calhoun S."/>
            <person name="Haridas S."/>
            <person name="Kuo A."/>
            <person name="Mondo S."/>
            <person name="Pangilinan J."/>
            <person name="Riley R."/>
            <person name="Labutti K."/>
            <person name="Andreopoulos B."/>
            <person name="Lipzen A."/>
            <person name="Chen C."/>
            <person name="Yanf M."/>
            <person name="Daum C."/>
            <person name="Ng V."/>
            <person name="Clum A."/>
            <person name="Ohm R."/>
            <person name="Martin F."/>
            <person name="Silar P."/>
            <person name="Natvig D."/>
            <person name="Lalanne C."/>
            <person name="Gautier V."/>
            <person name="Ament-Velasquez S.L."/>
            <person name="Kruys A."/>
            <person name="Hutchinson M.I."/>
            <person name="Powell A.J."/>
            <person name="Barry K."/>
            <person name="Miller A.N."/>
            <person name="Grigoriev I.V."/>
            <person name="Debuchy R."/>
            <person name="Gladieux P."/>
            <person name="Thoren M.H."/>
            <person name="Johannesson H."/>
        </authorList>
    </citation>
    <scope>NUCLEOTIDE SEQUENCE</scope>
    <source>
        <strain evidence="3">PSN309</strain>
    </source>
</reference>
<evidence type="ECO:0000313" key="3">
    <source>
        <dbReference type="EMBL" id="KAK4183324.1"/>
    </source>
</evidence>
<evidence type="ECO:0000256" key="1">
    <source>
        <dbReference type="SAM" id="MobiDB-lite"/>
    </source>
</evidence>
<reference evidence="3" key="1">
    <citation type="journal article" date="2023" name="Mol. Phylogenet. Evol.">
        <title>Genome-scale phylogeny and comparative genomics of the fungal order Sordariales.</title>
        <authorList>
            <person name="Hensen N."/>
            <person name="Bonometti L."/>
            <person name="Westerberg I."/>
            <person name="Brannstrom I.O."/>
            <person name="Guillou S."/>
            <person name="Cros-Aarteil S."/>
            <person name="Calhoun S."/>
            <person name="Haridas S."/>
            <person name="Kuo A."/>
            <person name="Mondo S."/>
            <person name="Pangilinan J."/>
            <person name="Riley R."/>
            <person name="LaButti K."/>
            <person name="Andreopoulos B."/>
            <person name="Lipzen A."/>
            <person name="Chen C."/>
            <person name="Yan M."/>
            <person name="Daum C."/>
            <person name="Ng V."/>
            <person name="Clum A."/>
            <person name="Steindorff A."/>
            <person name="Ohm R.A."/>
            <person name="Martin F."/>
            <person name="Silar P."/>
            <person name="Natvig D.O."/>
            <person name="Lalanne C."/>
            <person name="Gautier V."/>
            <person name="Ament-Velasquez S.L."/>
            <person name="Kruys A."/>
            <person name="Hutchinson M.I."/>
            <person name="Powell A.J."/>
            <person name="Barry K."/>
            <person name="Miller A.N."/>
            <person name="Grigoriev I.V."/>
            <person name="Debuchy R."/>
            <person name="Gladieux P."/>
            <person name="Hiltunen Thoren M."/>
            <person name="Johannesson H."/>
        </authorList>
    </citation>
    <scope>NUCLEOTIDE SEQUENCE</scope>
    <source>
        <strain evidence="3">PSN309</strain>
    </source>
</reference>
<dbReference type="AlphaFoldDB" id="A0AAN7AE80"/>
<feature type="region of interest" description="Disordered" evidence="1">
    <location>
        <begin position="140"/>
        <end position="224"/>
    </location>
</feature>
<accession>A0AAN7AE80</accession>
<comment type="caution">
    <text evidence="3">The sequence shown here is derived from an EMBL/GenBank/DDBJ whole genome shotgun (WGS) entry which is preliminary data.</text>
</comment>
<proteinExistence type="predicted"/>
<gene>
    <name evidence="3" type="ORF">QBC35DRAFT_115975</name>
</gene>
<dbReference type="EMBL" id="MU864558">
    <property type="protein sequence ID" value="KAK4183324.1"/>
    <property type="molecule type" value="Genomic_DNA"/>
</dbReference>
<feature type="chain" id="PRO_5042995685" description="Extracellular membrane protein CFEM domain-containing protein" evidence="2">
    <location>
        <begin position="26"/>
        <end position="245"/>
    </location>
</feature>
<organism evidence="3 4">
    <name type="scientific">Podospora australis</name>
    <dbReference type="NCBI Taxonomy" id="1536484"/>
    <lineage>
        <taxon>Eukaryota</taxon>
        <taxon>Fungi</taxon>
        <taxon>Dikarya</taxon>
        <taxon>Ascomycota</taxon>
        <taxon>Pezizomycotina</taxon>
        <taxon>Sordariomycetes</taxon>
        <taxon>Sordariomycetidae</taxon>
        <taxon>Sordariales</taxon>
        <taxon>Podosporaceae</taxon>
        <taxon>Podospora</taxon>
    </lineage>
</organism>
<feature type="compositionally biased region" description="Polar residues" evidence="1">
    <location>
        <begin position="209"/>
        <end position="224"/>
    </location>
</feature>
<feature type="compositionally biased region" description="Low complexity" evidence="1">
    <location>
        <begin position="140"/>
        <end position="156"/>
    </location>
</feature>
<feature type="signal peptide" evidence="2">
    <location>
        <begin position="1"/>
        <end position="25"/>
    </location>
</feature>
<evidence type="ECO:0008006" key="5">
    <source>
        <dbReference type="Google" id="ProtNLM"/>
    </source>
</evidence>
<keyword evidence="4" id="KW-1185">Reference proteome</keyword>
<feature type="compositionally biased region" description="Polar residues" evidence="1">
    <location>
        <begin position="157"/>
        <end position="176"/>
    </location>
</feature>
<feature type="compositionally biased region" description="Low complexity" evidence="1">
    <location>
        <begin position="185"/>
        <end position="208"/>
    </location>
</feature>
<sequence>MGISWHIRLAIIGVSFLAMIRPVSPTSNFDFPDCVEEKCIPKGGCPPTNGRCLCKAARGIFLETVLKCMYSNCKADLSVFEDSFLDPMTEGCDALNQDIPRSELKIARAKASSLLAKLSSTPTATTTATTNSPVQILSKSTTSAASTNPSTSSSMAIQSTTTTDGTIAVTESTFPPSSVEHDNTTARPTSAPSSTAESQSVSSAPPSSNFVDTSPFTNTNSAKSPQDRLLDTLLAIPLAVALLLR</sequence>
<evidence type="ECO:0000256" key="2">
    <source>
        <dbReference type="SAM" id="SignalP"/>
    </source>
</evidence>
<evidence type="ECO:0000313" key="4">
    <source>
        <dbReference type="Proteomes" id="UP001302126"/>
    </source>
</evidence>
<protein>
    <recommendedName>
        <fullName evidence="5">Extracellular membrane protein CFEM domain-containing protein</fullName>
    </recommendedName>
</protein>
<dbReference type="Proteomes" id="UP001302126">
    <property type="component" value="Unassembled WGS sequence"/>
</dbReference>